<dbReference type="RefSeq" id="WP_256610191.1">
    <property type="nucleotide sequence ID" value="NZ_JANIBM010000005.1"/>
</dbReference>
<evidence type="ECO:0000256" key="6">
    <source>
        <dbReference type="ARBA" id="ARBA00022840"/>
    </source>
</evidence>
<evidence type="ECO:0000313" key="14">
    <source>
        <dbReference type="EMBL" id="MCQ8180840.1"/>
    </source>
</evidence>
<evidence type="ECO:0000256" key="2">
    <source>
        <dbReference type="ARBA" id="ARBA00022475"/>
    </source>
</evidence>
<dbReference type="SUPFAM" id="SSF52172">
    <property type="entry name" value="CheY-like"/>
    <property type="match status" value="1"/>
</dbReference>
<feature type="modified residue" description="Phosphohistidine" evidence="10">
    <location>
        <position position="183"/>
    </location>
</feature>
<evidence type="ECO:0000256" key="7">
    <source>
        <dbReference type="ARBA" id="ARBA00022989"/>
    </source>
</evidence>
<evidence type="ECO:0000313" key="15">
    <source>
        <dbReference type="Proteomes" id="UP001524569"/>
    </source>
</evidence>
<dbReference type="InterPro" id="IPR011006">
    <property type="entry name" value="CheY-like_superfamily"/>
</dbReference>
<dbReference type="Pfam" id="PF00072">
    <property type="entry name" value="Response_reg"/>
    <property type="match status" value="1"/>
</dbReference>
<comment type="caution">
    <text evidence="14">The sequence shown here is derived from an EMBL/GenBank/DDBJ whole genome shotgun (WGS) entry which is preliminary data.</text>
</comment>
<dbReference type="Pfam" id="PF01627">
    <property type="entry name" value="Hpt"/>
    <property type="match status" value="1"/>
</dbReference>
<evidence type="ECO:0000256" key="9">
    <source>
        <dbReference type="ARBA" id="ARBA00023136"/>
    </source>
</evidence>
<evidence type="ECO:0000259" key="13">
    <source>
        <dbReference type="PROSITE" id="PS50894"/>
    </source>
</evidence>
<evidence type="ECO:0000256" key="5">
    <source>
        <dbReference type="ARBA" id="ARBA00022741"/>
    </source>
</evidence>
<keyword evidence="8" id="KW-0902">Two-component regulatory system</keyword>
<dbReference type="InterPro" id="IPR008207">
    <property type="entry name" value="Sig_transdc_His_kin_Hpt_dom"/>
</dbReference>
<proteinExistence type="predicted"/>
<dbReference type="PANTHER" id="PTHR45339:SF1">
    <property type="entry name" value="HYBRID SIGNAL TRANSDUCTION HISTIDINE KINASE J"/>
    <property type="match status" value="1"/>
</dbReference>
<keyword evidence="6" id="KW-0067">ATP-binding</keyword>
<keyword evidence="15" id="KW-1185">Reference proteome</keyword>
<feature type="modified residue" description="4-aspartylphosphate" evidence="11">
    <location>
        <position position="55"/>
    </location>
</feature>
<dbReference type="PROSITE" id="PS50110">
    <property type="entry name" value="RESPONSE_REGULATORY"/>
    <property type="match status" value="1"/>
</dbReference>
<reference evidence="14 15" key="1">
    <citation type="submission" date="2022-07" db="EMBL/GenBank/DDBJ databases">
        <title>Methylomonas rivi sp. nov., Methylomonas rosea sp. nov., Methylomonas aureus sp. nov. and Methylomonas subterranea sp. nov., four novel methanotrophs isolated from a freshwater creek and the deep terrestrial subsurface.</title>
        <authorList>
            <person name="Abin C."/>
            <person name="Sankaranarayanan K."/>
            <person name="Garner C."/>
            <person name="Sindelar R."/>
            <person name="Kotary K."/>
            <person name="Garner R."/>
            <person name="Barclay S."/>
            <person name="Lawson P."/>
            <person name="Krumholz L."/>
        </authorList>
    </citation>
    <scope>NUCLEOTIDE SEQUENCE [LARGE SCALE GENOMIC DNA]</scope>
    <source>
        <strain evidence="14 15">SURF-1</strain>
    </source>
</reference>
<dbReference type="SUPFAM" id="SSF47226">
    <property type="entry name" value="Histidine-containing phosphotransfer domain, HPT domain"/>
    <property type="match status" value="1"/>
</dbReference>
<dbReference type="InterPro" id="IPR001789">
    <property type="entry name" value="Sig_transdc_resp-reg_receiver"/>
</dbReference>
<keyword evidence="3 11" id="KW-0597">Phosphoprotein</keyword>
<keyword evidence="7" id="KW-1133">Transmembrane helix</keyword>
<evidence type="ECO:0000259" key="12">
    <source>
        <dbReference type="PROSITE" id="PS50110"/>
    </source>
</evidence>
<protein>
    <submittedName>
        <fullName evidence="14">Response regulator</fullName>
    </submittedName>
</protein>
<comment type="subcellular location">
    <subcellularLocation>
        <location evidence="1">Cell membrane</location>
        <topology evidence="1">Multi-pass membrane protein</topology>
    </subcellularLocation>
</comment>
<dbReference type="PROSITE" id="PS50894">
    <property type="entry name" value="HPT"/>
    <property type="match status" value="1"/>
</dbReference>
<feature type="domain" description="HPt" evidence="13">
    <location>
        <begin position="144"/>
        <end position="241"/>
    </location>
</feature>
<dbReference type="EMBL" id="JANIBM010000005">
    <property type="protein sequence ID" value="MCQ8180840.1"/>
    <property type="molecule type" value="Genomic_DNA"/>
</dbReference>
<gene>
    <name evidence="14" type="ORF">NP603_06955</name>
</gene>
<dbReference type="Gene3D" id="1.20.120.160">
    <property type="entry name" value="HPT domain"/>
    <property type="match status" value="1"/>
</dbReference>
<dbReference type="InterPro" id="IPR036641">
    <property type="entry name" value="HPT_dom_sf"/>
</dbReference>
<evidence type="ECO:0000256" key="3">
    <source>
        <dbReference type="ARBA" id="ARBA00022553"/>
    </source>
</evidence>
<evidence type="ECO:0000256" key="11">
    <source>
        <dbReference type="PROSITE-ProRule" id="PRU00169"/>
    </source>
</evidence>
<name>A0ABT1UF26_9GAMM</name>
<evidence type="ECO:0000256" key="4">
    <source>
        <dbReference type="ARBA" id="ARBA00022692"/>
    </source>
</evidence>
<feature type="domain" description="Response regulatory" evidence="12">
    <location>
        <begin position="6"/>
        <end position="123"/>
    </location>
</feature>
<evidence type="ECO:0000256" key="1">
    <source>
        <dbReference type="ARBA" id="ARBA00004651"/>
    </source>
</evidence>
<keyword evidence="4" id="KW-0812">Transmembrane</keyword>
<dbReference type="Proteomes" id="UP001524569">
    <property type="component" value="Unassembled WGS sequence"/>
</dbReference>
<sequence length="248" mass="27982">MAADREILIADDNETNLWLLREQLSQWTQSVVLASDGRDAWNLLERRRFDLIFLDMNMPFLSGFDLIGRLRSNSGPNCRTPAVAVTAHAQDSQRVQALAAGFNDYLVKPIRLARLQEIVSRWHLQPAGGAEYYAQQLLRKTQENRQLSHNLMGKLFAELPAQLADIERHIGDLASRQAWEVVHKLHGTFCFFDFGDCLAVTEKLEQALLTNQLEQAGLHFGTLKQKSAWLLDNQAAVLQSLATKAMDG</sequence>
<organism evidence="14 15">
    <name type="scientific">Methylomonas aurea</name>
    <dbReference type="NCBI Taxonomy" id="2952224"/>
    <lineage>
        <taxon>Bacteria</taxon>
        <taxon>Pseudomonadati</taxon>
        <taxon>Pseudomonadota</taxon>
        <taxon>Gammaproteobacteria</taxon>
        <taxon>Methylococcales</taxon>
        <taxon>Methylococcaceae</taxon>
        <taxon>Methylomonas</taxon>
    </lineage>
</organism>
<keyword evidence="2" id="KW-1003">Cell membrane</keyword>
<dbReference type="SMART" id="SM00448">
    <property type="entry name" value="REC"/>
    <property type="match status" value="1"/>
</dbReference>
<accession>A0ABT1UF26</accession>
<evidence type="ECO:0000256" key="8">
    <source>
        <dbReference type="ARBA" id="ARBA00023012"/>
    </source>
</evidence>
<dbReference type="CDD" id="cd17546">
    <property type="entry name" value="REC_hyHK_CKI1_RcsC-like"/>
    <property type="match status" value="1"/>
</dbReference>
<keyword evidence="9" id="KW-0472">Membrane</keyword>
<dbReference type="PANTHER" id="PTHR45339">
    <property type="entry name" value="HYBRID SIGNAL TRANSDUCTION HISTIDINE KINASE J"/>
    <property type="match status" value="1"/>
</dbReference>
<dbReference type="Gene3D" id="3.40.50.2300">
    <property type="match status" value="1"/>
</dbReference>
<evidence type="ECO:0000256" key="10">
    <source>
        <dbReference type="PROSITE-ProRule" id="PRU00110"/>
    </source>
</evidence>
<keyword evidence="5" id="KW-0547">Nucleotide-binding</keyword>